<feature type="transmembrane region" description="Helical" evidence="10">
    <location>
        <begin position="308"/>
        <end position="325"/>
    </location>
</feature>
<dbReference type="CDD" id="cd00082">
    <property type="entry name" value="HisKA"/>
    <property type="match status" value="1"/>
</dbReference>
<dbReference type="SMART" id="SM00448">
    <property type="entry name" value="REC"/>
    <property type="match status" value="1"/>
</dbReference>
<dbReference type="Pfam" id="PF06580">
    <property type="entry name" value="His_kinase"/>
    <property type="match status" value="1"/>
</dbReference>
<feature type="modified residue" description="4-aspartylphosphate" evidence="9">
    <location>
        <position position="759"/>
    </location>
</feature>
<dbReference type="SUPFAM" id="SSF47384">
    <property type="entry name" value="Homodimeric domain of signal transducing histidine kinase"/>
    <property type="match status" value="1"/>
</dbReference>
<dbReference type="PROSITE" id="PS50109">
    <property type="entry name" value="HIS_KIN"/>
    <property type="match status" value="2"/>
</dbReference>
<dbReference type="PRINTS" id="PR00344">
    <property type="entry name" value="BCTRLSENSOR"/>
</dbReference>
<keyword evidence="14" id="KW-1185">Reference proteome</keyword>
<evidence type="ECO:0000313" key="13">
    <source>
        <dbReference type="EMBL" id="MFD0960262.1"/>
    </source>
</evidence>
<dbReference type="InterPro" id="IPR011623">
    <property type="entry name" value="7TMR_DISM_rcpt_extracell_dom1"/>
</dbReference>
<dbReference type="Gene3D" id="3.40.50.2300">
    <property type="match status" value="1"/>
</dbReference>
<comment type="catalytic activity">
    <reaction evidence="1">
        <text>ATP + protein L-histidine = ADP + protein N-phospho-L-histidine.</text>
        <dbReference type="EC" id="2.7.13.3"/>
    </reaction>
</comment>
<dbReference type="PROSITE" id="PS50110">
    <property type="entry name" value="RESPONSE_REGULATORY"/>
    <property type="match status" value="1"/>
</dbReference>
<feature type="domain" description="Histidine kinase" evidence="11">
    <location>
        <begin position="445"/>
        <end position="659"/>
    </location>
</feature>
<dbReference type="Pfam" id="PF07695">
    <property type="entry name" value="7TMR-DISM_7TM"/>
    <property type="match status" value="1"/>
</dbReference>
<dbReference type="GO" id="GO:0005524">
    <property type="term" value="F:ATP binding"/>
    <property type="evidence" value="ECO:0007669"/>
    <property type="project" value="UniProtKB-KW"/>
</dbReference>
<feature type="transmembrane region" description="Helical" evidence="10">
    <location>
        <begin position="213"/>
        <end position="236"/>
    </location>
</feature>
<name>A0ABW3HS80_9BACL</name>
<dbReference type="InterPro" id="IPR011006">
    <property type="entry name" value="CheY-like_superfamily"/>
</dbReference>
<evidence type="ECO:0000259" key="12">
    <source>
        <dbReference type="PROSITE" id="PS50110"/>
    </source>
</evidence>
<evidence type="ECO:0000256" key="1">
    <source>
        <dbReference type="ARBA" id="ARBA00000085"/>
    </source>
</evidence>
<dbReference type="SUPFAM" id="SSF52172">
    <property type="entry name" value="CheY-like"/>
    <property type="match status" value="1"/>
</dbReference>
<keyword evidence="4" id="KW-0808">Transferase</keyword>
<evidence type="ECO:0000256" key="10">
    <source>
        <dbReference type="SAM" id="Phobius"/>
    </source>
</evidence>
<evidence type="ECO:0000256" key="6">
    <source>
        <dbReference type="ARBA" id="ARBA00022777"/>
    </source>
</evidence>
<dbReference type="Proteomes" id="UP001596989">
    <property type="component" value="Unassembled WGS sequence"/>
</dbReference>
<evidence type="ECO:0000256" key="8">
    <source>
        <dbReference type="ARBA" id="ARBA00023012"/>
    </source>
</evidence>
<feature type="transmembrane region" description="Helical" evidence="10">
    <location>
        <begin position="364"/>
        <end position="385"/>
    </location>
</feature>
<gene>
    <name evidence="13" type="ORF">ACFQ2I_12775</name>
</gene>
<feature type="transmembrane region" description="Helical" evidence="10">
    <location>
        <begin position="337"/>
        <end position="357"/>
    </location>
</feature>
<feature type="transmembrane region" description="Helical" evidence="10">
    <location>
        <begin position="243"/>
        <end position="260"/>
    </location>
</feature>
<feature type="domain" description="Response regulatory" evidence="12">
    <location>
        <begin position="709"/>
        <end position="826"/>
    </location>
</feature>
<dbReference type="InterPro" id="IPR036097">
    <property type="entry name" value="HisK_dim/P_sf"/>
</dbReference>
<dbReference type="InterPro" id="IPR010559">
    <property type="entry name" value="Sig_transdc_His_kin_internal"/>
</dbReference>
<dbReference type="InterPro" id="IPR004358">
    <property type="entry name" value="Sig_transdc_His_kin-like_C"/>
</dbReference>
<dbReference type="EMBL" id="JBHTJZ010000017">
    <property type="protein sequence ID" value="MFD0960262.1"/>
    <property type="molecule type" value="Genomic_DNA"/>
</dbReference>
<reference evidence="14" key="1">
    <citation type="journal article" date="2019" name="Int. J. Syst. Evol. Microbiol.">
        <title>The Global Catalogue of Microorganisms (GCM) 10K type strain sequencing project: providing services to taxonomists for standard genome sequencing and annotation.</title>
        <authorList>
            <consortium name="The Broad Institute Genomics Platform"/>
            <consortium name="The Broad Institute Genome Sequencing Center for Infectious Disease"/>
            <person name="Wu L."/>
            <person name="Ma J."/>
        </authorList>
    </citation>
    <scope>NUCLEOTIDE SEQUENCE [LARGE SCALE GENOMIC DNA]</scope>
    <source>
        <strain evidence="14">CCUG 59129</strain>
    </source>
</reference>
<keyword evidence="8" id="KW-0902">Two-component regulatory system</keyword>
<sequence length="1035" mass="115854">MVKHKRTVLIVILAMIAAVAAGSFIIQQRGNVVRQPAITVEQGELDLTKWDYERTKVIMLAGQWHFYWQQLLAGDDFNGKAPMPNAMYANVPSVWNQYERDGRSLPGYGYATYRLRVKTDGNLPDLALKIPIMSTAYNIIIHGESVAVNGKVAKDREHAEAAYKPQSITFRPPAEDFDIVVHISNYIYARGGMWFAIELGTEDGIASRNKEQFAVSMFIVGSTFMIGLYHLIIFLLRRSNRSALYFGLICLVVVFRTLAMKDMFLLHLLPDISIRTLVFIEYMTYYGGMTLTALFLRELYPEEFSRKVVRGMTIVSCLFMLSVIATPLEWYTRWTNMYHIFILASCLYYLYGLMLAVRRGRSGAVLQVVGAIILMSAMFHDILLLEYPDSYYWLGRQYFLVGIFALIVIEASELARRFSHAFSTVETLSEKLLSLDRLKDEFLANTSHELRTPLHGIINLSQSVLERASDRLNPEEKHNVGTIISVSRRLSNLINDILDMSKMKNGTLALRRAEVELGPLVQVVLDMFRFLAGDKDIRLLNGLPAQPIWIYADEDRVLQIMYNLIGNALKFTKSGEIRVEAYERAGMVVIAVHDTGIGIVGSKLHSIFDSYEQGDASNGGTGLGLTVTKQLVELQGGTIRVSSQVNKGSVFTFTLPQAEHSDGHAAAGGQLEGMEKPAEYPPNMREAAAGRMEILPKDVLLSRDENAYTILVADDDPVNRQVLHHLLSADNCQVIAVPDGIKALEELENNRRIDLAVLDLMMPGLTGYEVCRTIRKRYTLSELPVLLLTARSRPEDKLAAFDAGVNDFLSKPVEAGELRARIRTLLSMKTSISELISSEMAFLQAQIKPHFLFNAFSTILSVSYKDIGKAQGLLIELSLFLRHSFDFHNRDKLIPISQELELVHSYLKIEKARFGDRLRMVMDIEEGLQGDIPPLIIQPLVENAIRHGIMGKVEGGKVRLSVRRDGVRLCIAITDDGIGISANVLANLGSNRPHSGGGVGLINIERRLRNHYGVGLEIESEQGKGTTIIIRIPNV</sequence>
<dbReference type="Pfam" id="PF02518">
    <property type="entry name" value="HATPase_c"/>
    <property type="match status" value="2"/>
</dbReference>
<dbReference type="SMART" id="SM00387">
    <property type="entry name" value="HATPase_c"/>
    <property type="match status" value="2"/>
</dbReference>
<keyword evidence="10" id="KW-0472">Membrane</keyword>
<keyword evidence="10" id="KW-1133">Transmembrane helix</keyword>
<dbReference type="Pfam" id="PF00512">
    <property type="entry name" value="HisKA"/>
    <property type="match status" value="1"/>
</dbReference>
<dbReference type="SMART" id="SM00388">
    <property type="entry name" value="HisKA"/>
    <property type="match status" value="1"/>
</dbReference>
<evidence type="ECO:0000256" key="7">
    <source>
        <dbReference type="ARBA" id="ARBA00022840"/>
    </source>
</evidence>
<dbReference type="InterPro" id="IPR005467">
    <property type="entry name" value="His_kinase_dom"/>
</dbReference>
<feature type="transmembrane region" description="Helical" evidence="10">
    <location>
        <begin position="272"/>
        <end position="296"/>
    </location>
</feature>
<evidence type="ECO:0000313" key="14">
    <source>
        <dbReference type="Proteomes" id="UP001596989"/>
    </source>
</evidence>
<dbReference type="InterPro" id="IPR036890">
    <property type="entry name" value="HATPase_C_sf"/>
</dbReference>
<keyword evidence="3 9" id="KW-0597">Phosphoprotein</keyword>
<dbReference type="EC" id="2.7.13.3" evidence="2"/>
<proteinExistence type="predicted"/>
<organism evidence="13 14">
    <name type="scientific">Paenibacillus chungangensis</name>
    <dbReference type="NCBI Taxonomy" id="696535"/>
    <lineage>
        <taxon>Bacteria</taxon>
        <taxon>Bacillati</taxon>
        <taxon>Bacillota</taxon>
        <taxon>Bacilli</taxon>
        <taxon>Bacillales</taxon>
        <taxon>Paenibacillaceae</taxon>
        <taxon>Paenibacillus</taxon>
    </lineage>
</organism>
<accession>A0ABW3HS80</accession>
<dbReference type="CDD" id="cd16922">
    <property type="entry name" value="HATPase_EvgS-ArcB-TorS-like"/>
    <property type="match status" value="1"/>
</dbReference>
<dbReference type="InterPro" id="IPR003594">
    <property type="entry name" value="HATPase_dom"/>
</dbReference>
<keyword evidence="7 13" id="KW-0067">ATP-binding</keyword>
<dbReference type="InterPro" id="IPR001789">
    <property type="entry name" value="Sig_transdc_resp-reg_receiver"/>
</dbReference>
<dbReference type="RefSeq" id="WP_377564695.1">
    <property type="nucleotide sequence ID" value="NZ_JBHTJZ010000017.1"/>
</dbReference>
<dbReference type="Gene3D" id="3.30.565.10">
    <property type="entry name" value="Histidine kinase-like ATPase, C-terminal domain"/>
    <property type="match status" value="2"/>
</dbReference>
<comment type="caution">
    <text evidence="13">The sequence shown here is derived from an EMBL/GenBank/DDBJ whole genome shotgun (WGS) entry which is preliminary data.</text>
</comment>
<dbReference type="PANTHER" id="PTHR43047:SF72">
    <property type="entry name" value="OSMOSENSING HISTIDINE PROTEIN KINASE SLN1"/>
    <property type="match status" value="1"/>
</dbReference>
<keyword evidence="5" id="KW-0547">Nucleotide-binding</keyword>
<feature type="domain" description="Histidine kinase" evidence="11">
    <location>
        <begin position="936"/>
        <end position="1035"/>
    </location>
</feature>
<dbReference type="SUPFAM" id="SSF55874">
    <property type="entry name" value="ATPase domain of HSP90 chaperone/DNA topoisomerase II/histidine kinase"/>
    <property type="match status" value="2"/>
</dbReference>
<dbReference type="PANTHER" id="PTHR43047">
    <property type="entry name" value="TWO-COMPONENT HISTIDINE PROTEIN KINASE"/>
    <property type="match status" value="1"/>
</dbReference>
<keyword evidence="10" id="KW-0812">Transmembrane</keyword>
<dbReference type="InterPro" id="IPR003661">
    <property type="entry name" value="HisK_dim/P_dom"/>
</dbReference>
<dbReference type="Gene3D" id="1.10.287.130">
    <property type="match status" value="1"/>
</dbReference>
<keyword evidence="6" id="KW-0418">Kinase</keyword>
<protein>
    <recommendedName>
        <fullName evidence="2">histidine kinase</fullName>
        <ecNumber evidence="2">2.7.13.3</ecNumber>
    </recommendedName>
</protein>
<evidence type="ECO:0000259" key="11">
    <source>
        <dbReference type="PROSITE" id="PS50109"/>
    </source>
</evidence>
<evidence type="ECO:0000256" key="5">
    <source>
        <dbReference type="ARBA" id="ARBA00022741"/>
    </source>
</evidence>
<evidence type="ECO:0000256" key="2">
    <source>
        <dbReference type="ARBA" id="ARBA00012438"/>
    </source>
</evidence>
<evidence type="ECO:0000256" key="9">
    <source>
        <dbReference type="PROSITE-ProRule" id="PRU00169"/>
    </source>
</evidence>
<evidence type="ECO:0000256" key="4">
    <source>
        <dbReference type="ARBA" id="ARBA00022679"/>
    </source>
</evidence>
<dbReference type="Pfam" id="PF00072">
    <property type="entry name" value="Response_reg"/>
    <property type="match status" value="1"/>
</dbReference>
<evidence type="ECO:0000256" key="3">
    <source>
        <dbReference type="ARBA" id="ARBA00022553"/>
    </source>
</evidence>